<dbReference type="EMBL" id="HACA01024625">
    <property type="protein sequence ID" value="CDW41986.1"/>
    <property type="molecule type" value="Transcribed_RNA"/>
</dbReference>
<evidence type="ECO:0000313" key="1">
    <source>
        <dbReference type="EMBL" id="CDW41986.1"/>
    </source>
</evidence>
<reference evidence="1" key="1">
    <citation type="submission" date="2014-05" db="EMBL/GenBank/DDBJ databases">
        <authorList>
            <person name="Chronopoulou M."/>
        </authorList>
    </citation>
    <scope>NUCLEOTIDE SEQUENCE</scope>
    <source>
        <tissue evidence="1">Whole organism</tissue>
    </source>
</reference>
<sequence>MKHIDLRERVLQT</sequence>
<accession>A0A0K2UWB0</accession>
<organism evidence="1">
    <name type="scientific">Lepeophtheirus salmonis</name>
    <name type="common">Salmon louse</name>
    <name type="synonym">Caligus salmonis</name>
    <dbReference type="NCBI Taxonomy" id="72036"/>
    <lineage>
        <taxon>Eukaryota</taxon>
        <taxon>Metazoa</taxon>
        <taxon>Ecdysozoa</taxon>
        <taxon>Arthropoda</taxon>
        <taxon>Crustacea</taxon>
        <taxon>Multicrustacea</taxon>
        <taxon>Hexanauplia</taxon>
        <taxon>Copepoda</taxon>
        <taxon>Siphonostomatoida</taxon>
        <taxon>Caligidae</taxon>
        <taxon>Lepeophtheirus</taxon>
    </lineage>
</organism>
<proteinExistence type="predicted"/>
<name>A0A0K2UWB0_LEPSM</name>
<protein>
    <submittedName>
        <fullName evidence="1">Uncharacterized protein</fullName>
    </submittedName>
</protein>